<organism evidence="5 6">
    <name type="scientific">Corynebacterium auriscanis</name>
    <dbReference type="NCBI Taxonomy" id="99807"/>
    <lineage>
        <taxon>Bacteria</taxon>
        <taxon>Bacillati</taxon>
        <taxon>Actinomycetota</taxon>
        <taxon>Actinomycetes</taxon>
        <taxon>Mycobacteriales</taxon>
        <taxon>Corynebacteriaceae</taxon>
        <taxon>Corynebacterium</taxon>
    </lineage>
</organism>
<comment type="cofactor">
    <cofactor evidence="1">
        <name>Mg(2+)</name>
        <dbReference type="ChEBI" id="CHEBI:18420"/>
    </cofactor>
</comment>
<evidence type="ECO:0000256" key="1">
    <source>
        <dbReference type="ARBA" id="ARBA00001946"/>
    </source>
</evidence>
<evidence type="ECO:0000259" key="4">
    <source>
        <dbReference type="SMART" id="SM00990"/>
    </source>
</evidence>
<dbReference type="GeneID" id="300553323"/>
<accession>A0A0A2DG49</accession>
<protein>
    <submittedName>
        <fullName evidence="5">Nuclease</fullName>
    </submittedName>
</protein>
<name>A0A0A2DG49_9CORY</name>
<evidence type="ECO:0000256" key="2">
    <source>
        <dbReference type="ARBA" id="ARBA00022722"/>
    </source>
</evidence>
<dbReference type="AlphaFoldDB" id="A0A0A2DG49"/>
<comment type="caution">
    <text evidence="5">The sequence shown here is derived from an EMBL/GenBank/DDBJ whole genome shotgun (WGS) entry which is preliminary data.</text>
</comment>
<keyword evidence="2" id="KW-0540">Nuclease</keyword>
<dbReference type="InterPro" id="IPR014883">
    <property type="entry name" value="VRR_NUC"/>
</dbReference>
<proteinExistence type="predicted"/>
<dbReference type="RefSeq" id="WP_035115771.1">
    <property type="nucleotide sequence ID" value="NZ_CP047046.1"/>
</dbReference>
<dbReference type="GO" id="GO:0003676">
    <property type="term" value="F:nucleic acid binding"/>
    <property type="evidence" value="ECO:0007669"/>
    <property type="project" value="InterPro"/>
</dbReference>
<evidence type="ECO:0000313" key="5">
    <source>
        <dbReference type="EMBL" id="KGM18163.1"/>
    </source>
</evidence>
<dbReference type="EMBL" id="JRVJ01000021">
    <property type="protein sequence ID" value="KGM18163.1"/>
    <property type="molecule type" value="Genomic_DNA"/>
</dbReference>
<dbReference type="SMART" id="SM00990">
    <property type="entry name" value="VRR_NUC"/>
    <property type="match status" value="1"/>
</dbReference>
<dbReference type="Gene3D" id="3.40.1350.10">
    <property type="match status" value="1"/>
</dbReference>
<gene>
    <name evidence="5" type="ORF">MA47_09800</name>
</gene>
<reference evidence="5 6" key="1">
    <citation type="submission" date="2014-10" db="EMBL/GenBank/DDBJ databases">
        <title>Whole Genome sequence of Corynebacterium auriscanis strain CIP 106629.</title>
        <authorList>
            <person name="Hassan S.S."/>
            <person name="Jamal S.B."/>
            <person name="Tiwari S."/>
            <person name="Oliveira L.D.C."/>
            <person name="Souza F."/>
            <person name="Mariano D.C."/>
            <person name="Almeida S."/>
            <person name="Dorella F."/>
            <person name="Pereira F."/>
            <person name="Carvalho A."/>
            <person name="Leal C.A."/>
            <person name="Soares S.D.C."/>
            <person name="Figueiredo H.C."/>
            <person name="Silva A."/>
            <person name="Azevedo V.A."/>
        </authorList>
    </citation>
    <scope>NUCLEOTIDE SEQUENCE [LARGE SCALE GENOMIC DNA]</scope>
    <source>
        <strain evidence="5 6">CIP 106629</strain>
    </source>
</reference>
<evidence type="ECO:0000313" key="6">
    <source>
        <dbReference type="Proteomes" id="UP000030145"/>
    </source>
</evidence>
<dbReference type="GO" id="GO:0016788">
    <property type="term" value="F:hydrolase activity, acting on ester bonds"/>
    <property type="evidence" value="ECO:0007669"/>
    <property type="project" value="InterPro"/>
</dbReference>
<keyword evidence="3" id="KW-0378">Hydrolase</keyword>
<dbReference type="Proteomes" id="UP000030145">
    <property type="component" value="Unassembled WGS sequence"/>
</dbReference>
<dbReference type="GO" id="GO:0004518">
    <property type="term" value="F:nuclease activity"/>
    <property type="evidence" value="ECO:0007669"/>
    <property type="project" value="UniProtKB-KW"/>
</dbReference>
<dbReference type="InterPro" id="IPR011856">
    <property type="entry name" value="tRNA_endonuc-like_dom_sf"/>
</dbReference>
<evidence type="ECO:0000256" key="3">
    <source>
        <dbReference type="ARBA" id="ARBA00022801"/>
    </source>
</evidence>
<sequence>MALEQKLEQHLVNEVRKHGGLCWKLTSPGTAGVPDRIIILPGGRIAFIETKAPGQQPRPIQVRRHNQLKQRGAHIYTIDHPNQIPHILHEIQTTRLPTSGH</sequence>
<feature type="domain" description="VRR-NUC" evidence="4">
    <location>
        <begin position="2"/>
        <end position="82"/>
    </location>
</feature>
<keyword evidence="6" id="KW-1185">Reference proteome</keyword>